<evidence type="ECO:0000256" key="7">
    <source>
        <dbReference type="ARBA" id="ARBA00022840"/>
    </source>
</evidence>
<dbReference type="InterPro" id="IPR001245">
    <property type="entry name" value="Ser-Thr/Tyr_kinase_cat_dom"/>
</dbReference>
<keyword evidence="7 10" id="KW-0067">ATP-binding</keyword>
<protein>
    <recommendedName>
        <fullName evidence="2">non-specific serine/threonine protein kinase</fullName>
        <ecNumber evidence="2">2.7.11.1</ecNumber>
    </recommendedName>
</protein>
<evidence type="ECO:0000256" key="1">
    <source>
        <dbReference type="ARBA" id="ARBA00010507"/>
    </source>
</evidence>
<evidence type="ECO:0000313" key="13">
    <source>
        <dbReference type="Proteomes" id="UP000516437"/>
    </source>
</evidence>
<dbReference type="PROSITE" id="PS00107">
    <property type="entry name" value="PROTEIN_KINASE_ATP"/>
    <property type="match status" value="1"/>
</dbReference>
<dbReference type="GO" id="GO:0004674">
    <property type="term" value="F:protein serine/threonine kinase activity"/>
    <property type="evidence" value="ECO:0007669"/>
    <property type="project" value="UniProtKB-KW"/>
</dbReference>
<reference evidence="12 13" key="1">
    <citation type="journal article" date="2019" name="Plant Biotechnol. J.">
        <title>The red bayberry genome and genetic basis of sex determination.</title>
        <authorList>
            <person name="Jia H.M."/>
            <person name="Jia H.J."/>
            <person name="Cai Q.L."/>
            <person name="Wang Y."/>
            <person name="Zhao H.B."/>
            <person name="Yang W.F."/>
            <person name="Wang G.Y."/>
            <person name="Li Y.H."/>
            <person name="Zhan D.L."/>
            <person name="Shen Y.T."/>
            <person name="Niu Q.F."/>
            <person name="Chang L."/>
            <person name="Qiu J."/>
            <person name="Zhao L."/>
            <person name="Xie H.B."/>
            <person name="Fu W.Y."/>
            <person name="Jin J."/>
            <person name="Li X.W."/>
            <person name="Jiao Y."/>
            <person name="Zhou C.C."/>
            <person name="Tu T."/>
            <person name="Chai C.Y."/>
            <person name="Gao J.L."/>
            <person name="Fan L.J."/>
            <person name="van de Weg E."/>
            <person name="Wang J.Y."/>
            <person name="Gao Z.S."/>
        </authorList>
    </citation>
    <scope>NUCLEOTIDE SEQUENCE [LARGE SCALE GENOMIC DNA]</scope>
    <source>
        <tissue evidence="12">Leaves</tissue>
    </source>
</reference>
<evidence type="ECO:0000256" key="5">
    <source>
        <dbReference type="ARBA" id="ARBA00022741"/>
    </source>
</evidence>
<dbReference type="CDD" id="cd13999">
    <property type="entry name" value="STKc_MAP3K-like"/>
    <property type="match status" value="1"/>
</dbReference>
<dbReference type="InterPro" id="IPR055164">
    <property type="entry name" value="EDR1/CTR1/ARMC3-like_pept-like"/>
</dbReference>
<dbReference type="EMBL" id="RXIC02000019">
    <property type="protein sequence ID" value="KAB1225326.1"/>
    <property type="molecule type" value="Genomic_DNA"/>
</dbReference>
<evidence type="ECO:0000256" key="8">
    <source>
        <dbReference type="ARBA" id="ARBA00047899"/>
    </source>
</evidence>
<dbReference type="PROSITE" id="PS50011">
    <property type="entry name" value="PROTEIN_KINASE_DOM"/>
    <property type="match status" value="1"/>
</dbReference>
<dbReference type="Proteomes" id="UP000516437">
    <property type="component" value="Chromosome 1"/>
</dbReference>
<dbReference type="InterPro" id="IPR011009">
    <property type="entry name" value="Kinase-like_dom_sf"/>
</dbReference>
<evidence type="ECO:0000256" key="2">
    <source>
        <dbReference type="ARBA" id="ARBA00012513"/>
    </source>
</evidence>
<comment type="similarity">
    <text evidence="1">Belongs to the protein kinase superfamily. TKL Ser/Thr protein kinase family. RAF subfamily.</text>
</comment>
<evidence type="ECO:0000256" key="4">
    <source>
        <dbReference type="ARBA" id="ARBA00022679"/>
    </source>
</evidence>
<feature type="domain" description="Protein kinase" evidence="11">
    <location>
        <begin position="400"/>
        <end position="669"/>
    </location>
</feature>
<comment type="caution">
    <text evidence="12">The sequence shown here is derived from an EMBL/GenBank/DDBJ whole genome shotgun (WGS) entry which is preliminary data.</text>
</comment>
<evidence type="ECO:0000256" key="6">
    <source>
        <dbReference type="ARBA" id="ARBA00022777"/>
    </source>
</evidence>
<gene>
    <name evidence="12" type="ORF">CJ030_MR1G015646</name>
</gene>
<dbReference type="OrthoDB" id="339325at2759"/>
<organism evidence="12 13">
    <name type="scientific">Morella rubra</name>
    <name type="common">Chinese bayberry</name>
    <dbReference type="NCBI Taxonomy" id="262757"/>
    <lineage>
        <taxon>Eukaryota</taxon>
        <taxon>Viridiplantae</taxon>
        <taxon>Streptophyta</taxon>
        <taxon>Embryophyta</taxon>
        <taxon>Tracheophyta</taxon>
        <taxon>Spermatophyta</taxon>
        <taxon>Magnoliopsida</taxon>
        <taxon>eudicotyledons</taxon>
        <taxon>Gunneridae</taxon>
        <taxon>Pentapetalae</taxon>
        <taxon>rosids</taxon>
        <taxon>fabids</taxon>
        <taxon>Fagales</taxon>
        <taxon>Myricaceae</taxon>
        <taxon>Morella</taxon>
    </lineage>
</organism>
<dbReference type="GO" id="GO:0005524">
    <property type="term" value="F:ATP binding"/>
    <property type="evidence" value="ECO:0007669"/>
    <property type="project" value="UniProtKB-UniRule"/>
</dbReference>
<evidence type="ECO:0000256" key="10">
    <source>
        <dbReference type="PROSITE-ProRule" id="PRU10141"/>
    </source>
</evidence>
<dbReference type="PANTHER" id="PTHR44329">
    <property type="entry name" value="SERINE/THREONINE-PROTEIN KINASE TNNI3K-RELATED"/>
    <property type="match status" value="1"/>
</dbReference>
<evidence type="ECO:0000259" key="11">
    <source>
        <dbReference type="PROSITE" id="PS50011"/>
    </source>
</evidence>
<keyword evidence="13" id="KW-1185">Reference proteome</keyword>
<comment type="catalytic activity">
    <reaction evidence="9">
        <text>L-seryl-[protein] + ATP = O-phospho-L-seryl-[protein] + ADP + H(+)</text>
        <dbReference type="Rhea" id="RHEA:17989"/>
        <dbReference type="Rhea" id="RHEA-COMP:9863"/>
        <dbReference type="Rhea" id="RHEA-COMP:11604"/>
        <dbReference type="ChEBI" id="CHEBI:15378"/>
        <dbReference type="ChEBI" id="CHEBI:29999"/>
        <dbReference type="ChEBI" id="CHEBI:30616"/>
        <dbReference type="ChEBI" id="CHEBI:83421"/>
        <dbReference type="ChEBI" id="CHEBI:456216"/>
        <dbReference type="EC" id="2.7.11.1"/>
    </reaction>
</comment>
<evidence type="ECO:0000256" key="9">
    <source>
        <dbReference type="ARBA" id="ARBA00048679"/>
    </source>
</evidence>
<accession>A0A6A1WLE7</accession>
<evidence type="ECO:0000256" key="3">
    <source>
        <dbReference type="ARBA" id="ARBA00022527"/>
    </source>
</evidence>
<dbReference type="Pfam" id="PF14381">
    <property type="entry name" value="EDR1_CTR1_ARMC3_pept"/>
    <property type="match status" value="1"/>
</dbReference>
<feature type="binding site" evidence="10">
    <location>
        <position position="427"/>
    </location>
    <ligand>
        <name>ATP</name>
        <dbReference type="ChEBI" id="CHEBI:30616"/>
    </ligand>
</feature>
<dbReference type="AlphaFoldDB" id="A0A6A1WLE7"/>
<name>A0A6A1WLE7_9ROSI</name>
<keyword evidence="6 12" id="KW-0418">Kinase</keyword>
<comment type="catalytic activity">
    <reaction evidence="8">
        <text>L-threonyl-[protein] + ATP = O-phospho-L-threonyl-[protein] + ADP + H(+)</text>
        <dbReference type="Rhea" id="RHEA:46608"/>
        <dbReference type="Rhea" id="RHEA-COMP:11060"/>
        <dbReference type="Rhea" id="RHEA-COMP:11605"/>
        <dbReference type="ChEBI" id="CHEBI:15378"/>
        <dbReference type="ChEBI" id="CHEBI:30013"/>
        <dbReference type="ChEBI" id="CHEBI:30616"/>
        <dbReference type="ChEBI" id="CHEBI:61977"/>
        <dbReference type="ChEBI" id="CHEBI:456216"/>
        <dbReference type="EC" id="2.7.11.1"/>
    </reaction>
</comment>
<dbReference type="SUPFAM" id="SSF56112">
    <property type="entry name" value="Protein kinase-like (PK-like)"/>
    <property type="match status" value="1"/>
</dbReference>
<dbReference type="Gene3D" id="3.30.200.20">
    <property type="entry name" value="Phosphorylase Kinase, domain 1"/>
    <property type="match status" value="1"/>
</dbReference>
<proteinExistence type="inferred from homology"/>
<dbReference type="FunFam" id="3.30.200.20:FF:000060">
    <property type="entry name" value="Serine/threonine-protein kinase isoform 1"/>
    <property type="match status" value="1"/>
</dbReference>
<evidence type="ECO:0000313" key="12">
    <source>
        <dbReference type="EMBL" id="KAB1225326.1"/>
    </source>
</evidence>
<keyword evidence="3" id="KW-0723">Serine/threonine-protein kinase</keyword>
<dbReference type="PANTHER" id="PTHR44329:SF281">
    <property type="entry name" value="SERINE_THREONINE-PROTEIN KINASE CTR1"/>
    <property type="match status" value="1"/>
</dbReference>
<keyword evidence="5 10" id="KW-0547">Nucleotide-binding</keyword>
<dbReference type="InterPro" id="IPR051681">
    <property type="entry name" value="Ser/Thr_Kinases-Pseudokinases"/>
</dbReference>
<dbReference type="InterPro" id="IPR017441">
    <property type="entry name" value="Protein_kinase_ATP_BS"/>
</dbReference>
<dbReference type="Gene3D" id="1.10.510.10">
    <property type="entry name" value="Transferase(Phosphotransferase) domain 1"/>
    <property type="match status" value="1"/>
</dbReference>
<dbReference type="InterPro" id="IPR000719">
    <property type="entry name" value="Prot_kinase_dom"/>
</dbReference>
<keyword evidence="4" id="KW-0808">Transferase</keyword>
<dbReference type="EC" id="2.7.11.1" evidence="2"/>
<dbReference type="Pfam" id="PF07714">
    <property type="entry name" value="PK_Tyr_Ser-Thr"/>
    <property type="match status" value="2"/>
</dbReference>
<sequence>MNRDRKDEKTLTDLDVLGSCKETASFTSWAQKTAESYQLQLALALRLSAQAARADDPNFLEFKTCDRGTPSPSGSAEAVSHRFWVNGCLSYYDKIPDGFYLIHGMDPYAWTLSTDVQDSGCVPSLGSLMAVDPRADLTIKVVSIDKSRDPGLKKLQNRLFVLSNSWITKKDVTIKDVIDQLATLVCNQMGGAASNEEKLFEHWKECTDELKYCLGSVVLPIGSLSVGLCVHRSLLFKVLADIVNLPCRLVKGCKYCRKDVSSSCLVQCGPEREYLVDLLGMPGELSRPDSSLNGIPCILVSSPLCHPRFKPAETENSRALANRYFFNCQSLHLPFADSSSGTVFNQNDKTAPKVSKTQFSCFGGNNVGPTSSKYHDSKSVGLGLELNLYEEGLEIPWSELVLKEQIGTGSFGTVYRANWRSSDVAVKILMVQDFHPERFKEFLTEVAILKRFRHPNIVLFMGAVTRPPNFSIVTEYLSRGNLYKLLQMPAAGVILNERHRLNMALDVVCDFGLSRLKENTYLSSKTAAGTPAWMAPEVLRNEPSDEKSDVYSFAVILWELMTLQQPWRNLTSTQVVGAVGFNNERLEIPNTVNREVAALIEACWARLKGNDLDLLIYEISNTRPLPQLACMVHLSDFCMRVHTMHESGEVKQDWWKYWNAVTISQLMSK</sequence>